<dbReference type="InterPro" id="IPR011992">
    <property type="entry name" value="EF-hand-dom_pair"/>
</dbReference>
<evidence type="ECO:0000256" key="6">
    <source>
        <dbReference type="SAM" id="Phobius"/>
    </source>
</evidence>
<evidence type="ECO:0000259" key="7">
    <source>
        <dbReference type="PROSITE" id="PS50222"/>
    </source>
</evidence>
<dbReference type="GO" id="GO:0016020">
    <property type="term" value="C:membrane"/>
    <property type="evidence" value="ECO:0007669"/>
    <property type="project" value="UniProtKB-SubCell"/>
</dbReference>
<dbReference type="GO" id="GO:0016301">
    <property type="term" value="F:kinase activity"/>
    <property type="evidence" value="ECO:0007669"/>
    <property type="project" value="UniProtKB-KW"/>
</dbReference>
<name>A0A395NZU3_TRIAR</name>
<dbReference type="InterPro" id="IPR010920">
    <property type="entry name" value="LSM_dom_sf"/>
</dbReference>
<dbReference type="Gene3D" id="2.30.30.60">
    <property type="match status" value="1"/>
</dbReference>
<gene>
    <name evidence="8" type="ORF">TARUN_639</name>
</gene>
<keyword evidence="8" id="KW-0808">Transferase</keyword>
<dbReference type="PANTHER" id="PTHR31323">
    <property type="entry name" value="MECHANOSENSITIVE ION CHANNEL PROTEIN MSY2"/>
    <property type="match status" value="1"/>
</dbReference>
<keyword evidence="2 6" id="KW-0812">Transmembrane</keyword>
<dbReference type="GO" id="GO:0006874">
    <property type="term" value="P:intracellular calcium ion homeostasis"/>
    <property type="evidence" value="ECO:0007669"/>
    <property type="project" value="TreeGrafter"/>
</dbReference>
<proteinExistence type="predicted"/>
<dbReference type="InterPro" id="IPR002048">
    <property type="entry name" value="EF_hand_dom"/>
</dbReference>
<dbReference type="SUPFAM" id="SSF50182">
    <property type="entry name" value="Sm-like ribonucleoproteins"/>
    <property type="match status" value="1"/>
</dbReference>
<evidence type="ECO:0000313" key="9">
    <source>
        <dbReference type="Proteomes" id="UP000266272"/>
    </source>
</evidence>
<evidence type="ECO:0000256" key="4">
    <source>
        <dbReference type="ARBA" id="ARBA00023136"/>
    </source>
</evidence>
<keyword evidence="8" id="KW-0418">Kinase</keyword>
<feature type="compositionally biased region" description="Basic and acidic residues" evidence="5">
    <location>
        <begin position="708"/>
        <end position="730"/>
    </location>
</feature>
<dbReference type="OrthoDB" id="544685at2759"/>
<comment type="subcellular location">
    <subcellularLocation>
        <location evidence="1">Membrane</location>
    </subcellularLocation>
</comment>
<evidence type="ECO:0000256" key="5">
    <source>
        <dbReference type="SAM" id="MobiDB-lite"/>
    </source>
</evidence>
<dbReference type="InterPro" id="IPR006685">
    <property type="entry name" value="MscS_channel_2nd"/>
</dbReference>
<dbReference type="InterPro" id="IPR058650">
    <property type="entry name" value="Msy1/2-like"/>
</dbReference>
<keyword evidence="3 6" id="KW-1133">Transmembrane helix</keyword>
<dbReference type="Proteomes" id="UP000266272">
    <property type="component" value="Unassembled WGS sequence"/>
</dbReference>
<reference evidence="8 9" key="1">
    <citation type="journal article" date="2018" name="PLoS Pathog.">
        <title>Evolution of structural diversity of trichothecenes, a family of toxins produced by plant pathogenic and entomopathogenic fungi.</title>
        <authorList>
            <person name="Proctor R.H."/>
            <person name="McCormick S.P."/>
            <person name="Kim H.S."/>
            <person name="Cardoza R.E."/>
            <person name="Stanley A.M."/>
            <person name="Lindo L."/>
            <person name="Kelly A."/>
            <person name="Brown D.W."/>
            <person name="Lee T."/>
            <person name="Vaughan M.M."/>
            <person name="Alexander N.J."/>
            <person name="Busman M."/>
            <person name="Gutierrez S."/>
        </authorList>
    </citation>
    <scope>NUCLEOTIDE SEQUENCE [LARGE SCALE GENOMIC DNA]</scope>
    <source>
        <strain evidence="8 9">IBT 40837</strain>
    </source>
</reference>
<dbReference type="SUPFAM" id="SSF47473">
    <property type="entry name" value="EF-hand"/>
    <property type="match status" value="1"/>
</dbReference>
<dbReference type="GO" id="GO:0005262">
    <property type="term" value="F:calcium channel activity"/>
    <property type="evidence" value="ECO:0007669"/>
    <property type="project" value="TreeGrafter"/>
</dbReference>
<dbReference type="GO" id="GO:0005509">
    <property type="term" value="F:calcium ion binding"/>
    <property type="evidence" value="ECO:0007669"/>
    <property type="project" value="InterPro"/>
</dbReference>
<protein>
    <submittedName>
        <fullName evidence="8">Serine threonine kinase</fullName>
    </submittedName>
</protein>
<feature type="transmembrane region" description="Helical" evidence="6">
    <location>
        <begin position="434"/>
        <end position="455"/>
    </location>
</feature>
<evidence type="ECO:0000256" key="2">
    <source>
        <dbReference type="ARBA" id="ARBA00022692"/>
    </source>
</evidence>
<feature type="transmembrane region" description="Helical" evidence="6">
    <location>
        <begin position="73"/>
        <end position="94"/>
    </location>
</feature>
<evidence type="ECO:0000256" key="1">
    <source>
        <dbReference type="ARBA" id="ARBA00004370"/>
    </source>
</evidence>
<accession>A0A395NZU3</accession>
<feature type="domain" description="EF-hand" evidence="7">
    <location>
        <begin position="381"/>
        <end position="416"/>
    </location>
</feature>
<dbReference type="InterPro" id="IPR023408">
    <property type="entry name" value="MscS_beta-dom_sf"/>
</dbReference>
<sequence>MATHYSNIPQIPAQAAPSADWVAHEANPASSTPSTSLKQDMAYVGAVEWGQQPSLPLPPAVVKPHRRRLFWWAVRYAFVFLIIFVALLIPILIFRKDADVDDDATIEDVRAKQYGNLVFYICLWLEITWVFAIFFDIVGLALPYLFRFIARYVNSAHQRYWRVFKFMRRPICFLGTTIITFGIFTAFVYDNPLLFVNIDKDPNSEEWAWDDVIDDILEQLTLWMAFYFIEKMAISYIAVHYHYRRTSTTLERAKNIQKALITLYEASIYLHPVNSGTFVDEDAIIRNSKGDMQASNRVRISSYLARLGLDGYKFTSLFGNLISDAPDAHWLRPGSSYATIERAWANPQAAEALARRIWLSLVPRGKYGLTESDIAEVLGLDRAAEVKSIFKTLDEDDRGDIPLDDFVGMVKDAGKKKHNVFRTIIDMDHCINTLDWLCLLIIAAVMIFFIMLLYVPAIKTIQSVLSSLAIGLSFAIGRTLNHLLTGIIFVFFDHPFDFGDVVRLCDGKMTDGIVCTVKRQSILYTVFRRLDNNSDLQISNEELFRKSIENYTRSEINKQRITLFIDFRTSFKDIEKLQKMLEAFMSDNSRDYAPGLALSVTSLHELNKMELRIVFTHRNNWSDERLRAMRSNKFYCNLVAACRQIPLFKPGALLPVPGEMGNPLYTAQLNPSEVSENIEKEKVRRQGLRWDDEKKEIGGQSGNASEEEAAKIEAAKKEAAIAKAEQEAFRRVSKSNPAKQQTALSTAVDIPGSTTGFRLAAMYREEA</sequence>
<dbReference type="Pfam" id="PF00924">
    <property type="entry name" value="MS_channel_2nd"/>
    <property type="match status" value="1"/>
</dbReference>
<dbReference type="PROSITE" id="PS50222">
    <property type="entry name" value="EF_HAND_2"/>
    <property type="match status" value="1"/>
</dbReference>
<comment type="caution">
    <text evidence="8">The sequence shown here is derived from an EMBL/GenBank/DDBJ whole genome shotgun (WGS) entry which is preliminary data.</text>
</comment>
<organism evidence="8 9">
    <name type="scientific">Trichoderma arundinaceum</name>
    <dbReference type="NCBI Taxonomy" id="490622"/>
    <lineage>
        <taxon>Eukaryota</taxon>
        <taxon>Fungi</taxon>
        <taxon>Dikarya</taxon>
        <taxon>Ascomycota</taxon>
        <taxon>Pezizomycotina</taxon>
        <taxon>Sordariomycetes</taxon>
        <taxon>Hypocreomycetidae</taxon>
        <taxon>Hypocreales</taxon>
        <taxon>Hypocreaceae</taxon>
        <taxon>Trichoderma</taxon>
    </lineage>
</organism>
<feature type="transmembrane region" description="Helical" evidence="6">
    <location>
        <begin position="171"/>
        <end position="189"/>
    </location>
</feature>
<keyword evidence="4 6" id="KW-0472">Membrane</keyword>
<dbReference type="Pfam" id="PF25886">
    <property type="entry name" value="Msy1"/>
    <property type="match status" value="1"/>
</dbReference>
<feature type="region of interest" description="Disordered" evidence="5">
    <location>
        <begin position="692"/>
        <end position="747"/>
    </location>
</feature>
<keyword evidence="9" id="KW-1185">Reference proteome</keyword>
<dbReference type="AlphaFoldDB" id="A0A395NZU3"/>
<feature type="transmembrane region" description="Helical" evidence="6">
    <location>
        <begin position="117"/>
        <end position="150"/>
    </location>
</feature>
<evidence type="ECO:0000256" key="3">
    <source>
        <dbReference type="ARBA" id="ARBA00022989"/>
    </source>
</evidence>
<dbReference type="PANTHER" id="PTHR31323:SF14">
    <property type="entry name" value="MECHANOSENSITIVE ION CHANNEL PROTEIN MSY2"/>
    <property type="match status" value="1"/>
</dbReference>
<feature type="compositionally biased region" description="Polar residues" evidence="5">
    <location>
        <begin position="734"/>
        <end position="745"/>
    </location>
</feature>
<evidence type="ECO:0000313" key="8">
    <source>
        <dbReference type="EMBL" id="RFU81569.1"/>
    </source>
</evidence>
<dbReference type="EMBL" id="PXOA01000042">
    <property type="protein sequence ID" value="RFU81569.1"/>
    <property type="molecule type" value="Genomic_DNA"/>
</dbReference>